<evidence type="ECO:0000256" key="1">
    <source>
        <dbReference type="SAM" id="Phobius"/>
    </source>
</evidence>
<evidence type="ECO:0000313" key="2">
    <source>
        <dbReference type="Proteomes" id="UP000887540"/>
    </source>
</evidence>
<accession>A0A914DMP0</accession>
<keyword evidence="2" id="KW-1185">Reference proteome</keyword>
<proteinExistence type="predicted"/>
<dbReference type="Proteomes" id="UP000887540">
    <property type="component" value="Unplaced"/>
</dbReference>
<protein>
    <submittedName>
        <fullName evidence="3">Ovule protein</fullName>
    </submittedName>
</protein>
<keyword evidence="1" id="KW-1133">Transmembrane helix</keyword>
<keyword evidence="1" id="KW-0472">Membrane</keyword>
<feature type="transmembrane region" description="Helical" evidence="1">
    <location>
        <begin position="51"/>
        <end position="70"/>
    </location>
</feature>
<keyword evidence="1" id="KW-0812">Transmembrane</keyword>
<organism evidence="2 3">
    <name type="scientific">Acrobeloides nanus</name>
    <dbReference type="NCBI Taxonomy" id="290746"/>
    <lineage>
        <taxon>Eukaryota</taxon>
        <taxon>Metazoa</taxon>
        <taxon>Ecdysozoa</taxon>
        <taxon>Nematoda</taxon>
        <taxon>Chromadorea</taxon>
        <taxon>Rhabditida</taxon>
        <taxon>Tylenchina</taxon>
        <taxon>Cephalobomorpha</taxon>
        <taxon>Cephaloboidea</taxon>
        <taxon>Cephalobidae</taxon>
        <taxon>Acrobeloides</taxon>
    </lineage>
</organism>
<evidence type="ECO:0000313" key="3">
    <source>
        <dbReference type="WBParaSite" id="ACRNAN_scaffold2930.g15532.t1"/>
    </source>
</evidence>
<dbReference type="WBParaSite" id="ACRNAN_scaffold2930.g15532.t1">
    <property type="protein sequence ID" value="ACRNAN_scaffold2930.g15532.t1"/>
    <property type="gene ID" value="ACRNAN_scaffold2930.g15532"/>
</dbReference>
<reference evidence="3" key="1">
    <citation type="submission" date="2022-11" db="UniProtKB">
        <authorList>
            <consortium name="WormBaseParasite"/>
        </authorList>
    </citation>
    <scope>IDENTIFICATION</scope>
</reference>
<sequence length="77" mass="8839">MPSLHLQQFLKFDHNGLYLALIKYKFPSTNLPTAPYRGESQKFVGLPGLELSLLFLLSVWALILNHLLYCSQQIFDS</sequence>
<name>A0A914DMP0_9BILA</name>
<dbReference type="AlphaFoldDB" id="A0A914DMP0"/>